<protein>
    <submittedName>
        <fullName evidence="2">Uncharacterized protein</fullName>
    </submittedName>
</protein>
<feature type="transmembrane region" description="Helical" evidence="1">
    <location>
        <begin position="28"/>
        <end position="49"/>
    </location>
</feature>
<dbReference type="STRING" id="708187.A0A1Q8RRJ9"/>
<dbReference type="AlphaFoldDB" id="A0A1Q8RRJ9"/>
<proteinExistence type="predicted"/>
<keyword evidence="1" id="KW-1133">Transmembrane helix</keyword>
<evidence type="ECO:0000313" key="3">
    <source>
        <dbReference type="Proteomes" id="UP000186583"/>
    </source>
</evidence>
<gene>
    <name evidence="2" type="ORF">CCHL11_04523</name>
</gene>
<dbReference type="Proteomes" id="UP000186583">
    <property type="component" value="Unassembled WGS sequence"/>
</dbReference>
<keyword evidence="3" id="KW-1185">Reference proteome</keyword>
<organism evidence="2 3">
    <name type="scientific">Colletotrichum chlorophyti</name>
    <dbReference type="NCBI Taxonomy" id="708187"/>
    <lineage>
        <taxon>Eukaryota</taxon>
        <taxon>Fungi</taxon>
        <taxon>Dikarya</taxon>
        <taxon>Ascomycota</taxon>
        <taxon>Pezizomycotina</taxon>
        <taxon>Sordariomycetes</taxon>
        <taxon>Hypocreomycetidae</taxon>
        <taxon>Glomerellales</taxon>
        <taxon>Glomerellaceae</taxon>
        <taxon>Colletotrichum</taxon>
    </lineage>
</organism>
<keyword evidence="1" id="KW-0472">Membrane</keyword>
<dbReference type="EMBL" id="MPGH01000108">
    <property type="protein sequence ID" value="OLN86958.1"/>
    <property type="molecule type" value="Genomic_DNA"/>
</dbReference>
<dbReference type="OrthoDB" id="2130629at2759"/>
<keyword evidence="1" id="KW-0812">Transmembrane</keyword>
<accession>A0A1Q8RRJ9</accession>
<comment type="caution">
    <text evidence="2">The sequence shown here is derived from an EMBL/GenBank/DDBJ whole genome shotgun (WGS) entry which is preliminary data.</text>
</comment>
<sequence>MYPHVTDKEQVLISFVVSPALSRIRSRYILVFGLACGATTPFIIVIPAIPPETSYRAYGSPAMSCSWPPDCPPPTPGSGLLQSSSKVGCVLGLAIATVVQTSAQGFGEGGTGFAGSTGFLYGVRAT</sequence>
<name>A0A1Q8RRJ9_9PEZI</name>
<evidence type="ECO:0000313" key="2">
    <source>
        <dbReference type="EMBL" id="OLN86958.1"/>
    </source>
</evidence>
<reference evidence="2 3" key="1">
    <citation type="submission" date="2016-11" db="EMBL/GenBank/DDBJ databases">
        <title>Draft Genome Assembly of Colletotrichum chlorophyti a pathogen of herbaceous plants.</title>
        <authorList>
            <person name="Gan P."/>
            <person name="Narusaka M."/>
            <person name="Tsushima A."/>
            <person name="Narusaka Y."/>
            <person name="Takano Y."/>
            <person name="Shirasu K."/>
        </authorList>
    </citation>
    <scope>NUCLEOTIDE SEQUENCE [LARGE SCALE GENOMIC DNA]</scope>
    <source>
        <strain evidence="2 3">NTL11</strain>
    </source>
</reference>
<evidence type="ECO:0000256" key="1">
    <source>
        <dbReference type="SAM" id="Phobius"/>
    </source>
</evidence>